<dbReference type="Gene3D" id="3.10.129.130">
    <property type="match status" value="1"/>
</dbReference>
<dbReference type="GO" id="GO:0003723">
    <property type="term" value="F:RNA binding"/>
    <property type="evidence" value="ECO:0007669"/>
    <property type="project" value="InterPro"/>
</dbReference>
<reference evidence="1 2" key="1">
    <citation type="submission" date="2010-07" db="EMBL/GenBank/DDBJ databases">
        <authorList>
            <person name="Muzny D."/>
            <person name="Qin X."/>
            <person name="Deng J."/>
            <person name="Jiang H."/>
            <person name="Liu Y."/>
            <person name="Qu J."/>
            <person name="Song X.-Z."/>
            <person name="Zhang L."/>
            <person name="Thornton R."/>
            <person name="Coyle M."/>
            <person name="Francisco L."/>
            <person name="Jackson L."/>
            <person name="Javaid M."/>
            <person name="Korchina V."/>
            <person name="Kovar C."/>
            <person name="Mata R."/>
            <person name="Mathew T."/>
            <person name="Ngo R."/>
            <person name="Nguyen L."/>
            <person name="Nguyen N."/>
            <person name="Okwuonu G."/>
            <person name="Ongeri F."/>
            <person name="Pham C."/>
            <person name="Simmons D."/>
            <person name="Wilczek-Boney K."/>
            <person name="Hale W."/>
            <person name="Jakkamsetti A."/>
            <person name="Pham P."/>
            <person name="Ruth R."/>
            <person name="San Lucas F."/>
            <person name="Warren J."/>
            <person name="Zhang J."/>
            <person name="Zhao Z."/>
            <person name="Zhou C."/>
            <person name="Zhu D."/>
            <person name="Lee S."/>
            <person name="Bess C."/>
            <person name="Blankenburg K."/>
            <person name="Forbes L."/>
            <person name="Fu Q."/>
            <person name="Gubbala S."/>
            <person name="Hirani K."/>
            <person name="Jayaseelan J.C."/>
            <person name="Lara F."/>
            <person name="Munidasa M."/>
            <person name="Palculict T."/>
            <person name="Patil S."/>
            <person name="Pu L.-L."/>
            <person name="Saada N."/>
            <person name="Tang L."/>
            <person name="Weissenberger G."/>
            <person name="Zhu Y."/>
            <person name="Hemphill L."/>
            <person name="Shang Y."/>
            <person name="Youmans B."/>
            <person name="Ayvaz T."/>
            <person name="Ross M."/>
            <person name="Santibanez J."/>
            <person name="Aqrawi P."/>
            <person name="Gross S."/>
            <person name="Joshi V."/>
            <person name="Fowler G."/>
            <person name="Nazareth L."/>
            <person name="Reid J."/>
            <person name="Worley K."/>
            <person name="Petrosino J."/>
            <person name="Highlander S."/>
            <person name="Gibbs R."/>
        </authorList>
    </citation>
    <scope>NUCLEOTIDE SEQUENCE [LARGE SCALE GENOMIC DNA]</scope>
    <source>
        <strain evidence="1 2">ATCC BAA-1640</strain>
    </source>
</reference>
<protein>
    <submittedName>
        <fullName evidence="1">Uncharacterized protein</fullName>
    </submittedName>
</protein>
<comment type="caution">
    <text evidence="1">The sequence shown here is derived from an EMBL/GenBank/DDBJ whole genome shotgun (WGS) entry which is preliminary data.</text>
</comment>
<evidence type="ECO:0000313" key="1">
    <source>
        <dbReference type="EMBL" id="EFM26255.1"/>
    </source>
</evidence>
<organism evidence="1 2">
    <name type="scientific">Peptoniphilus duerdenii ATCC BAA-1640</name>
    <dbReference type="NCBI Taxonomy" id="862517"/>
    <lineage>
        <taxon>Bacteria</taxon>
        <taxon>Bacillati</taxon>
        <taxon>Bacillota</taxon>
        <taxon>Tissierellia</taxon>
        <taxon>Tissierellales</taxon>
        <taxon>Peptoniphilaceae</taxon>
        <taxon>Peptoniphilus</taxon>
    </lineage>
</organism>
<dbReference type="Pfam" id="PF13958">
    <property type="entry name" value="ToxN_toxin"/>
    <property type="match status" value="1"/>
</dbReference>
<proteinExistence type="predicted"/>
<keyword evidence="2" id="KW-1185">Reference proteome</keyword>
<dbReference type="AlphaFoldDB" id="E0NIW5"/>
<dbReference type="Proteomes" id="UP000003280">
    <property type="component" value="Unassembled WGS sequence"/>
</dbReference>
<dbReference type="HOGENOM" id="CLU_099358_3_1_9"/>
<dbReference type="InterPro" id="IPR025911">
    <property type="entry name" value="ToxN/AbiQ_toxin"/>
</dbReference>
<accession>E0NIW5</accession>
<name>E0NIW5_9FIRM</name>
<evidence type="ECO:0000313" key="2">
    <source>
        <dbReference type="Proteomes" id="UP000003280"/>
    </source>
</evidence>
<sequence>MLIASRFFYKGDRMLNLFTVDSKFLNYLRTFDDKVLFNHGIDRPYVGIILSLSTADSSINYFAPLSSPKRKHITMKNNIDFIKIDSGNLGAINLNNMIPLVNNTYFKIDINSVKDKNYQILLSKQIRWIRSNKLNITSKAYSLYRKMTQDDSSLNSFELKVKSRCCDFSLLEDVANRYMK</sequence>
<dbReference type="InterPro" id="IPR053735">
    <property type="entry name" value="Type_III_TA_endoRNase"/>
</dbReference>
<dbReference type="EMBL" id="AEEH01000012">
    <property type="protein sequence ID" value="EFM26255.1"/>
    <property type="molecule type" value="Genomic_DNA"/>
</dbReference>
<dbReference type="eggNOG" id="ENOG50334N3">
    <property type="taxonomic scope" value="Bacteria"/>
</dbReference>
<gene>
    <name evidence="1" type="ORF">HMPREF9225_0104</name>
</gene>
<dbReference type="GO" id="GO:0004521">
    <property type="term" value="F:RNA endonuclease activity"/>
    <property type="evidence" value="ECO:0007669"/>
    <property type="project" value="InterPro"/>
</dbReference>